<keyword evidence="16" id="KW-1185">Reference proteome</keyword>
<comment type="caution">
    <text evidence="14">The sequence shown here is derived from an EMBL/GenBank/DDBJ whole genome shotgun (WGS) entry which is preliminary data.</text>
</comment>
<name>A0A542XLI8_SALAC</name>
<evidence type="ECO:0000259" key="12">
    <source>
        <dbReference type="PROSITE" id="PS50893"/>
    </source>
</evidence>
<feature type="compositionally biased region" description="Basic and acidic residues" evidence="11">
    <location>
        <begin position="485"/>
        <end position="494"/>
    </location>
</feature>
<dbReference type="PANTHER" id="PTHR43553">
    <property type="entry name" value="HEAVY METAL TRANSPORTER"/>
    <property type="match status" value="1"/>
</dbReference>
<dbReference type="RefSeq" id="WP_018802149.1">
    <property type="nucleotide sequence ID" value="NZ_BOQM01000060.1"/>
</dbReference>
<dbReference type="InterPro" id="IPR003439">
    <property type="entry name" value="ABC_transporter-like_ATP-bd"/>
</dbReference>
<dbReference type="InterPro" id="IPR015856">
    <property type="entry name" value="ABC_transpr_CbiO/EcfA_su"/>
</dbReference>
<evidence type="ECO:0000256" key="9">
    <source>
        <dbReference type="ARBA" id="ARBA00023136"/>
    </source>
</evidence>
<evidence type="ECO:0000256" key="6">
    <source>
        <dbReference type="ARBA" id="ARBA00022741"/>
    </source>
</evidence>
<evidence type="ECO:0000256" key="3">
    <source>
        <dbReference type="ARBA" id="ARBA00022448"/>
    </source>
</evidence>
<dbReference type="EMBL" id="VFOL01000001">
    <property type="protein sequence ID" value="TQL36711.1"/>
    <property type="molecule type" value="Genomic_DNA"/>
</dbReference>
<dbReference type="Proteomes" id="UP000677457">
    <property type="component" value="Unassembled WGS sequence"/>
</dbReference>
<keyword evidence="3" id="KW-0813">Transport</keyword>
<dbReference type="InterPro" id="IPR027417">
    <property type="entry name" value="P-loop_NTPase"/>
</dbReference>
<dbReference type="GO" id="GO:0016887">
    <property type="term" value="F:ATP hydrolysis activity"/>
    <property type="evidence" value="ECO:0007669"/>
    <property type="project" value="InterPro"/>
</dbReference>
<comment type="function">
    <text evidence="10">Probably part of an ABC transporter complex. Responsible for energy coupling to the transport system.</text>
</comment>
<comment type="subcellular location">
    <subcellularLocation>
        <location evidence="1">Cell membrane</location>
        <topology evidence="1">Peripheral membrane protein</topology>
    </subcellularLocation>
</comment>
<evidence type="ECO:0000256" key="2">
    <source>
        <dbReference type="ARBA" id="ARBA00005417"/>
    </source>
</evidence>
<comment type="similarity">
    <text evidence="2">Belongs to the ABC transporter superfamily.</text>
</comment>
<evidence type="ECO:0000313" key="15">
    <source>
        <dbReference type="Proteomes" id="UP000315983"/>
    </source>
</evidence>
<keyword evidence="9" id="KW-0472">Membrane</keyword>
<dbReference type="EMBL" id="BOQM01000060">
    <property type="protein sequence ID" value="GIM88104.1"/>
    <property type="molecule type" value="Genomic_DNA"/>
</dbReference>
<keyword evidence="7 14" id="KW-0067">ATP-binding</keyword>
<dbReference type="InterPro" id="IPR003593">
    <property type="entry name" value="AAA+_ATPase"/>
</dbReference>
<dbReference type="SUPFAM" id="SSF52540">
    <property type="entry name" value="P-loop containing nucleoside triphosphate hydrolases"/>
    <property type="match status" value="2"/>
</dbReference>
<dbReference type="SMART" id="SM00382">
    <property type="entry name" value="AAA"/>
    <property type="match status" value="2"/>
</dbReference>
<evidence type="ECO:0000256" key="8">
    <source>
        <dbReference type="ARBA" id="ARBA00022967"/>
    </source>
</evidence>
<protein>
    <submittedName>
        <fullName evidence="13 14">ABC transporter</fullName>
    </submittedName>
</protein>
<evidence type="ECO:0000256" key="1">
    <source>
        <dbReference type="ARBA" id="ARBA00004202"/>
    </source>
</evidence>
<evidence type="ECO:0000313" key="13">
    <source>
        <dbReference type="EMBL" id="GIM88104.1"/>
    </source>
</evidence>
<sequence length="494" mass="53095">MIRIDHATWTYPHAEQPSLRDLNLRINPGEFVILCGASGSGKSTALRLMNGLIPHFHEDGVLTGTVTVGGLVTTNAELDAMGLVTGTVLQHPKRQFFTDTAPEEVAFAMENFGFPPEEIRRRVVETVEELSTGVPVEQCLRDLSGGQQQQVAIAAAIAHRPSVLLLDEPSSNLSSDAVQRLTATLASLKAQGVTIVIAEHRLRYLEDLVDRVIVMRDGAIDVEWPAAQLRAVPDEELAREGLRGVVSTVDLPALPASGASIVAGADASEIPGAELELEAIRCRLGGRIVLDIDRVAFADGSVTAIRGVNGAGKSTFARIITGLQRSTGTVFLDGKALNPRARQRASAIVMQDVQRQLFTDSVKAEIHLAGADTPEAPDTDTVLDALDLAHLAERHPLSLSGGQQQRLVVAAVRVAGRRIVVFDEPSSGVDRRHLRSIADQIRRLAADGAIVLLISHDDDLLALAADRQLTLAPPLSSSRNRHSTHREPTVEKTR</sequence>
<accession>A0A542XLI8</accession>
<dbReference type="Pfam" id="PF00005">
    <property type="entry name" value="ABC_tran"/>
    <property type="match status" value="2"/>
</dbReference>
<dbReference type="PANTHER" id="PTHR43553:SF23">
    <property type="entry name" value="ABC TRANSPORTER ATP-BINDING COMPONENT"/>
    <property type="match status" value="1"/>
</dbReference>
<dbReference type="Gene3D" id="3.40.50.300">
    <property type="entry name" value="P-loop containing nucleotide triphosphate hydrolases"/>
    <property type="match status" value="2"/>
</dbReference>
<evidence type="ECO:0000256" key="5">
    <source>
        <dbReference type="ARBA" id="ARBA00022737"/>
    </source>
</evidence>
<feature type="domain" description="ABC transporter" evidence="12">
    <location>
        <begin position="275"/>
        <end position="493"/>
    </location>
</feature>
<dbReference type="GeneID" id="93771103"/>
<keyword evidence="4" id="KW-1003">Cell membrane</keyword>
<evidence type="ECO:0000313" key="14">
    <source>
        <dbReference type="EMBL" id="TQL36711.1"/>
    </source>
</evidence>
<dbReference type="InterPro" id="IPR050095">
    <property type="entry name" value="ECF_ABC_transporter_ATP-bd"/>
</dbReference>
<evidence type="ECO:0000256" key="7">
    <source>
        <dbReference type="ARBA" id="ARBA00022840"/>
    </source>
</evidence>
<evidence type="ECO:0000256" key="11">
    <source>
        <dbReference type="SAM" id="MobiDB-lite"/>
    </source>
</evidence>
<keyword evidence="5" id="KW-0677">Repeat</keyword>
<reference evidence="14 15" key="1">
    <citation type="submission" date="2019-06" db="EMBL/GenBank/DDBJ databases">
        <title>Sequencing the genomes of 1000 actinobacteria strains.</title>
        <authorList>
            <person name="Klenk H.-P."/>
        </authorList>
    </citation>
    <scope>NUCLEOTIDE SEQUENCE [LARGE SCALE GENOMIC DNA]</scope>
    <source>
        <strain evidence="14 15">DSM 44819</strain>
    </source>
</reference>
<dbReference type="GO" id="GO:0042626">
    <property type="term" value="F:ATPase-coupled transmembrane transporter activity"/>
    <property type="evidence" value="ECO:0007669"/>
    <property type="project" value="TreeGrafter"/>
</dbReference>
<keyword evidence="8" id="KW-1278">Translocase</keyword>
<evidence type="ECO:0000313" key="16">
    <source>
        <dbReference type="Proteomes" id="UP000677457"/>
    </source>
</evidence>
<feature type="region of interest" description="Disordered" evidence="11">
    <location>
        <begin position="474"/>
        <end position="494"/>
    </location>
</feature>
<reference evidence="13 16" key="2">
    <citation type="submission" date="2021-03" db="EMBL/GenBank/DDBJ databases">
        <title>Whole genome shotgun sequence of Salinispora arenicola NBRC 105043.</title>
        <authorList>
            <person name="Komaki H."/>
            <person name="Tamura T."/>
        </authorList>
    </citation>
    <scope>NUCLEOTIDE SEQUENCE [LARGE SCALE GENOMIC DNA]</scope>
    <source>
        <strain evidence="13 16">NBRC 105043</strain>
    </source>
</reference>
<evidence type="ECO:0000256" key="4">
    <source>
        <dbReference type="ARBA" id="ARBA00022475"/>
    </source>
</evidence>
<dbReference type="CDD" id="cd03225">
    <property type="entry name" value="ABC_cobalt_CbiO_domain1"/>
    <property type="match status" value="1"/>
</dbReference>
<dbReference type="GO" id="GO:0043190">
    <property type="term" value="C:ATP-binding cassette (ABC) transporter complex"/>
    <property type="evidence" value="ECO:0007669"/>
    <property type="project" value="TreeGrafter"/>
</dbReference>
<evidence type="ECO:0000256" key="10">
    <source>
        <dbReference type="ARBA" id="ARBA00025157"/>
    </source>
</evidence>
<dbReference type="GO" id="GO:0005524">
    <property type="term" value="F:ATP binding"/>
    <property type="evidence" value="ECO:0007669"/>
    <property type="project" value="UniProtKB-KW"/>
</dbReference>
<gene>
    <name evidence="14" type="ORF">FB564_1825</name>
    <name evidence="13" type="ORF">Sar04_48400</name>
</gene>
<keyword evidence="6" id="KW-0547">Nucleotide-binding</keyword>
<organism evidence="14 15">
    <name type="scientific">Salinispora arenicola</name>
    <dbReference type="NCBI Taxonomy" id="168697"/>
    <lineage>
        <taxon>Bacteria</taxon>
        <taxon>Bacillati</taxon>
        <taxon>Actinomycetota</taxon>
        <taxon>Actinomycetes</taxon>
        <taxon>Micromonosporales</taxon>
        <taxon>Micromonosporaceae</taxon>
        <taxon>Salinispora</taxon>
    </lineage>
</organism>
<feature type="domain" description="ABC transporter" evidence="12">
    <location>
        <begin position="2"/>
        <end position="242"/>
    </location>
</feature>
<proteinExistence type="inferred from homology"/>
<dbReference type="Proteomes" id="UP000315983">
    <property type="component" value="Unassembled WGS sequence"/>
</dbReference>
<dbReference type="PROSITE" id="PS50893">
    <property type="entry name" value="ABC_TRANSPORTER_2"/>
    <property type="match status" value="2"/>
</dbReference>
<dbReference type="AlphaFoldDB" id="A0A542XLI8"/>